<dbReference type="PROSITE" id="PS50043">
    <property type="entry name" value="HTH_LUXR_2"/>
    <property type="match status" value="1"/>
</dbReference>
<dbReference type="GO" id="GO:0003677">
    <property type="term" value="F:DNA binding"/>
    <property type="evidence" value="ECO:0007669"/>
    <property type="project" value="UniProtKB-KW"/>
</dbReference>
<dbReference type="PROSITE" id="PS00622">
    <property type="entry name" value="HTH_LUXR_1"/>
    <property type="match status" value="1"/>
</dbReference>
<evidence type="ECO:0000256" key="1">
    <source>
        <dbReference type="ARBA" id="ARBA00023015"/>
    </source>
</evidence>
<dbReference type="InterPro" id="IPR000792">
    <property type="entry name" value="Tscrpt_reg_LuxR_C"/>
</dbReference>
<evidence type="ECO:0000313" key="5">
    <source>
        <dbReference type="EMBL" id="PJF48259.1"/>
    </source>
</evidence>
<dbReference type="SMART" id="SM00421">
    <property type="entry name" value="HTH_LUXR"/>
    <property type="match status" value="1"/>
</dbReference>
<dbReference type="CDD" id="cd06170">
    <property type="entry name" value="LuxR_C_like"/>
    <property type="match status" value="1"/>
</dbReference>
<dbReference type="PANTHER" id="PTHR44688">
    <property type="entry name" value="DNA-BINDING TRANSCRIPTIONAL ACTIVATOR DEVR_DOSR"/>
    <property type="match status" value="1"/>
</dbReference>
<dbReference type="SUPFAM" id="SSF46894">
    <property type="entry name" value="C-terminal effector domain of the bipartite response regulators"/>
    <property type="match status" value="1"/>
</dbReference>
<evidence type="ECO:0000259" key="4">
    <source>
        <dbReference type="PROSITE" id="PS50043"/>
    </source>
</evidence>
<name>A0A2M8QEN0_9CHLR</name>
<dbReference type="Pfam" id="PF00196">
    <property type="entry name" value="GerE"/>
    <property type="match status" value="1"/>
</dbReference>
<evidence type="ECO:0000256" key="3">
    <source>
        <dbReference type="ARBA" id="ARBA00023163"/>
    </source>
</evidence>
<keyword evidence="3" id="KW-0804">Transcription</keyword>
<protein>
    <submittedName>
        <fullName evidence="5">DNA-binding response regulator</fullName>
    </submittedName>
</protein>
<organism evidence="5 6">
    <name type="scientific">Candidatus Thermofonsia Clade 3 bacterium</name>
    <dbReference type="NCBI Taxonomy" id="2364212"/>
    <lineage>
        <taxon>Bacteria</taxon>
        <taxon>Bacillati</taxon>
        <taxon>Chloroflexota</taxon>
        <taxon>Candidatus Thermofontia</taxon>
        <taxon>Candidatus Thermofonsia Clade 3</taxon>
    </lineage>
</organism>
<dbReference type="InterPro" id="IPR016032">
    <property type="entry name" value="Sig_transdc_resp-reg_C-effctor"/>
</dbReference>
<dbReference type="EMBL" id="PGTN01000019">
    <property type="protein sequence ID" value="PJF48259.1"/>
    <property type="molecule type" value="Genomic_DNA"/>
</dbReference>
<dbReference type="PRINTS" id="PR00038">
    <property type="entry name" value="HTHLUXR"/>
</dbReference>
<feature type="domain" description="HTH luxR-type" evidence="4">
    <location>
        <begin position="142"/>
        <end position="207"/>
    </location>
</feature>
<sequence length="211" mass="22044">MPRVFIVAPTPTLRAGLRALLAQAEPTWEIVGEAPALGRALTPANADLFLLTDPDQLLPLAGVLSDEREQSAVVLTNDDAAVNVLRALPLRGWSITPADASAEELRAAAAAALQGMVALPTDMAGQLATTPAAARQIGPAEATEPKPTLTPREIEVLEQVSRGLPSKLIAHELGVSESTVKFHLSSIYAKLGVASRTEAISRAAKLGLITL</sequence>
<dbReference type="Proteomes" id="UP000230790">
    <property type="component" value="Unassembled WGS sequence"/>
</dbReference>
<evidence type="ECO:0000313" key="6">
    <source>
        <dbReference type="Proteomes" id="UP000230790"/>
    </source>
</evidence>
<accession>A0A2M8QEN0</accession>
<keyword evidence="2 5" id="KW-0238">DNA-binding</keyword>
<dbReference type="GO" id="GO:0006355">
    <property type="term" value="P:regulation of DNA-templated transcription"/>
    <property type="evidence" value="ECO:0007669"/>
    <property type="project" value="InterPro"/>
</dbReference>
<gene>
    <name evidence="5" type="ORF">CUN48_04365</name>
</gene>
<comment type="caution">
    <text evidence="5">The sequence shown here is derived from an EMBL/GenBank/DDBJ whole genome shotgun (WGS) entry which is preliminary data.</text>
</comment>
<proteinExistence type="predicted"/>
<dbReference type="PANTHER" id="PTHR44688:SF25">
    <property type="entry name" value="HTH LUXR-TYPE DOMAIN-CONTAINING PROTEIN"/>
    <property type="match status" value="1"/>
</dbReference>
<dbReference type="AlphaFoldDB" id="A0A2M8QEN0"/>
<reference evidence="5 6" key="1">
    <citation type="submission" date="2017-11" db="EMBL/GenBank/DDBJ databases">
        <title>Evolution of Phototrophy in the Chloroflexi Phylum Driven by Horizontal Gene Transfer.</title>
        <authorList>
            <person name="Ward L.M."/>
            <person name="Hemp J."/>
            <person name="Shih P.M."/>
            <person name="Mcglynn S.E."/>
            <person name="Fischer W."/>
        </authorList>
    </citation>
    <scope>NUCLEOTIDE SEQUENCE [LARGE SCALE GENOMIC DNA]</scope>
    <source>
        <strain evidence="5">JP3_7</strain>
    </source>
</reference>
<dbReference type="Gene3D" id="3.40.50.2300">
    <property type="match status" value="1"/>
</dbReference>
<evidence type="ECO:0000256" key="2">
    <source>
        <dbReference type="ARBA" id="ARBA00023125"/>
    </source>
</evidence>
<keyword evidence="1" id="KW-0805">Transcription regulation</keyword>